<feature type="domain" description="Heme-copper oxidase subunit III family profile" evidence="8">
    <location>
        <begin position="24"/>
        <end position="212"/>
    </location>
</feature>
<proteinExistence type="inferred from homology"/>
<evidence type="ECO:0000256" key="2">
    <source>
        <dbReference type="ARBA" id="ARBA00010581"/>
    </source>
</evidence>
<evidence type="ECO:0000256" key="1">
    <source>
        <dbReference type="ARBA" id="ARBA00004141"/>
    </source>
</evidence>
<dbReference type="InterPro" id="IPR024791">
    <property type="entry name" value="Cyt_c/ubiquinol_Oxase_su3"/>
</dbReference>
<evidence type="ECO:0000256" key="5">
    <source>
        <dbReference type="ARBA" id="ARBA00023136"/>
    </source>
</evidence>
<keyword evidence="10" id="KW-1185">Reference proteome</keyword>
<dbReference type="InterPro" id="IPR035973">
    <property type="entry name" value="Cyt_c_oxidase_su3-like_sf"/>
</dbReference>
<comment type="subcellular location">
    <subcellularLocation>
        <location evidence="6">Cell membrane</location>
        <topology evidence="6">Multi-pass membrane protein</topology>
    </subcellularLocation>
    <subcellularLocation>
        <location evidence="1">Membrane</location>
        <topology evidence="1">Multi-pass membrane protein</topology>
    </subcellularLocation>
</comment>
<dbReference type="PANTHER" id="PTHR11403">
    <property type="entry name" value="CYTOCHROME C OXIDASE SUBUNIT III"/>
    <property type="match status" value="1"/>
</dbReference>
<comment type="similarity">
    <text evidence="2 6">Belongs to the cytochrome c oxidase subunit 3 family.</text>
</comment>
<gene>
    <name evidence="9" type="ORF">GOB84_15390</name>
</gene>
<name>A0ABX0KBU3_9PROT</name>
<keyword evidence="3 6" id="KW-0812">Transmembrane</keyword>
<evidence type="ECO:0000256" key="6">
    <source>
        <dbReference type="RuleBase" id="RU003376"/>
    </source>
</evidence>
<feature type="transmembrane region" description="Helical" evidence="7">
    <location>
        <begin position="63"/>
        <end position="83"/>
    </location>
</feature>
<dbReference type="Proteomes" id="UP000615326">
    <property type="component" value="Unassembled WGS sequence"/>
</dbReference>
<dbReference type="Gene3D" id="1.20.120.80">
    <property type="entry name" value="Cytochrome c oxidase, subunit III, four-helix bundle"/>
    <property type="match status" value="1"/>
</dbReference>
<comment type="caution">
    <text evidence="9">The sequence shown here is derived from an EMBL/GenBank/DDBJ whole genome shotgun (WGS) entry which is preliminary data.</text>
</comment>
<evidence type="ECO:0000313" key="10">
    <source>
        <dbReference type="Proteomes" id="UP000615326"/>
    </source>
</evidence>
<dbReference type="SUPFAM" id="SSF81452">
    <property type="entry name" value="Cytochrome c oxidase subunit III-like"/>
    <property type="match status" value="1"/>
</dbReference>
<evidence type="ECO:0000256" key="4">
    <source>
        <dbReference type="ARBA" id="ARBA00022989"/>
    </source>
</evidence>
<dbReference type="InterPro" id="IPR013833">
    <property type="entry name" value="Cyt_c_oxidase_su3_a-hlx"/>
</dbReference>
<dbReference type="PROSITE" id="PS50253">
    <property type="entry name" value="COX3"/>
    <property type="match status" value="1"/>
</dbReference>
<dbReference type="Pfam" id="PF00510">
    <property type="entry name" value="COX3"/>
    <property type="match status" value="1"/>
</dbReference>
<keyword evidence="5 7" id="KW-0472">Membrane</keyword>
<feature type="transmembrane region" description="Helical" evidence="7">
    <location>
        <begin position="147"/>
        <end position="171"/>
    </location>
</feature>
<feature type="transmembrane region" description="Helical" evidence="7">
    <location>
        <begin position="95"/>
        <end position="115"/>
    </location>
</feature>
<feature type="transmembrane region" description="Helical" evidence="7">
    <location>
        <begin position="191"/>
        <end position="210"/>
    </location>
</feature>
<dbReference type="PANTHER" id="PTHR11403:SF6">
    <property type="entry name" value="NITRIC OXIDE REDUCTASE SUBUNIT E"/>
    <property type="match status" value="1"/>
</dbReference>
<evidence type="ECO:0000256" key="7">
    <source>
        <dbReference type="SAM" id="Phobius"/>
    </source>
</evidence>
<feature type="transmembrane region" description="Helical" evidence="7">
    <location>
        <begin position="25"/>
        <end position="47"/>
    </location>
</feature>
<accession>A0ABX0KBU3</accession>
<protein>
    <submittedName>
        <fullName evidence="9">Cytochrome C oxidase subunit III</fullName>
    </submittedName>
</protein>
<dbReference type="InterPro" id="IPR000298">
    <property type="entry name" value="Cyt_c_oxidase-like_su3"/>
</dbReference>
<evidence type="ECO:0000259" key="8">
    <source>
        <dbReference type="PROSITE" id="PS50253"/>
    </source>
</evidence>
<evidence type="ECO:0000256" key="3">
    <source>
        <dbReference type="ARBA" id="ARBA00022692"/>
    </source>
</evidence>
<dbReference type="EMBL" id="WOSW01000043">
    <property type="protein sequence ID" value="NHO33909.1"/>
    <property type="molecule type" value="Genomic_DNA"/>
</dbReference>
<organism evidence="9 10">
    <name type="scientific">Acetobacter fallax</name>
    <dbReference type="NCBI Taxonomy" id="1737473"/>
    <lineage>
        <taxon>Bacteria</taxon>
        <taxon>Pseudomonadati</taxon>
        <taxon>Pseudomonadota</taxon>
        <taxon>Alphaproteobacteria</taxon>
        <taxon>Acetobacterales</taxon>
        <taxon>Acetobacteraceae</taxon>
        <taxon>Acetobacter</taxon>
    </lineage>
</organism>
<dbReference type="RefSeq" id="WP_173578372.1">
    <property type="nucleotide sequence ID" value="NZ_WOSW01000043.1"/>
</dbReference>
<reference evidence="9 10" key="1">
    <citation type="journal article" date="2020" name="Int. J. Syst. Evol. Microbiol.">
        <title>Novel acetic acid bacteria from cider fermentations: Acetobacter conturbans sp. nov. and Acetobacter fallax sp. nov.</title>
        <authorList>
            <person name="Sombolestani A.S."/>
            <person name="Cleenwerck I."/>
            <person name="Cnockaert M."/>
            <person name="Borremans W."/>
            <person name="Wieme A.D."/>
            <person name="De Vuyst L."/>
            <person name="Vandamme P."/>
        </authorList>
    </citation>
    <scope>NUCLEOTIDE SEQUENCE [LARGE SCALE GENOMIC DNA]</scope>
    <source>
        <strain evidence="9 10">LMG 1637</strain>
    </source>
</reference>
<keyword evidence="4 7" id="KW-1133">Transmembrane helix</keyword>
<evidence type="ECO:0000313" key="9">
    <source>
        <dbReference type="EMBL" id="NHO33909.1"/>
    </source>
</evidence>
<sequence length="213" mass="23419">MSDAADPHGPYETLRHQEETTIAGMWLFLASESLLFGGLFLVSLIYAHTRANGWAAGVRHTDLVIGGVNTVILITSSAIYTLAVEAARQDHKRRAVQAAMTAAALGLVFLLLKAFEWSKEFKEHLFPGTHFAITGADAGGAQLFYSFYFLATFLHAVHMIVGTGLIAWICLRAGKVNPGKSWNTSVEIVGLYWSFVDLVWMILFPVLYLVGRT</sequence>